<organism evidence="1 2">
    <name type="scientific">Araneus ventricosus</name>
    <name type="common">Orbweaver spider</name>
    <name type="synonym">Epeira ventricosa</name>
    <dbReference type="NCBI Taxonomy" id="182803"/>
    <lineage>
        <taxon>Eukaryota</taxon>
        <taxon>Metazoa</taxon>
        <taxon>Ecdysozoa</taxon>
        <taxon>Arthropoda</taxon>
        <taxon>Chelicerata</taxon>
        <taxon>Arachnida</taxon>
        <taxon>Araneae</taxon>
        <taxon>Araneomorphae</taxon>
        <taxon>Entelegynae</taxon>
        <taxon>Araneoidea</taxon>
        <taxon>Araneidae</taxon>
        <taxon>Araneus</taxon>
    </lineage>
</organism>
<dbReference type="EMBL" id="BGPR01061400">
    <property type="protein sequence ID" value="GBO37064.1"/>
    <property type="molecule type" value="Genomic_DNA"/>
</dbReference>
<proteinExistence type="predicted"/>
<gene>
    <name evidence="1" type="ORF">AVEN_26940_1</name>
</gene>
<comment type="caution">
    <text evidence="1">The sequence shown here is derived from an EMBL/GenBank/DDBJ whole genome shotgun (WGS) entry which is preliminary data.</text>
</comment>
<keyword evidence="2" id="KW-1185">Reference proteome</keyword>
<evidence type="ECO:0000313" key="1">
    <source>
        <dbReference type="EMBL" id="GBO37064.1"/>
    </source>
</evidence>
<sequence length="149" mass="16742">MHSSDENWHVVRSDLHISEKHLDVGSKLRIAIRTPKSITINAQELHRTGSGAVKSSSMSKKQLEFWVIKLKLSVSQTGSHHAKNQLRTAVDVLSRIFIHRKAFCCVWVVKAEIRSLSLQQQPIMAKTHVKDLAWCGRIASPKGIWSVGS</sequence>
<dbReference type="Proteomes" id="UP000499080">
    <property type="component" value="Unassembled WGS sequence"/>
</dbReference>
<dbReference type="AlphaFoldDB" id="A0A4Y2WKE7"/>
<reference evidence="1 2" key="1">
    <citation type="journal article" date="2019" name="Sci. Rep.">
        <title>Orb-weaving spider Araneus ventricosus genome elucidates the spidroin gene catalogue.</title>
        <authorList>
            <person name="Kono N."/>
            <person name="Nakamura H."/>
            <person name="Ohtoshi R."/>
            <person name="Moran D.A.P."/>
            <person name="Shinohara A."/>
            <person name="Yoshida Y."/>
            <person name="Fujiwara M."/>
            <person name="Mori M."/>
            <person name="Tomita M."/>
            <person name="Arakawa K."/>
        </authorList>
    </citation>
    <scope>NUCLEOTIDE SEQUENCE [LARGE SCALE GENOMIC DNA]</scope>
</reference>
<protein>
    <submittedName>
        <fullName evidence="1">Uncharacterized protein</fullName>
    </submittedName>
</protein>
<evidence type="ECO:0000313" key="2">
    <source>
        <dbReference type="Proteomes" id="UP000499080"/>
    </source>
</evidence>
<name>A0A4Y2WKE7_ARAVE</name>
<accession>A0A4Y2WKE7</accession>